<dbReference type="SUPFAM" id="SSF51695">
    <property type="entry name" value="PLC-like phosphodiesterases"/>
    <property type="match status" value="1"/>
</dbReference>
<protein>
    <recommendedName>
        <fullName evidence="1">GP-PDE domain-containing protein</fullName>
    </recommendedName>
</protein>
<name>A0A0F9RXX3_9ZZZZ</name>
<feature type="domain" description="GP-PDE" evidence="1">
    <location>
        <begin position="1"/>
        <end position="237"/>
    </location>
</feature>
<dbReference type="GO" id="GO:0006629">
    <property type="term" value="P:lipid metabolic process"/>
    <property type="evidence" value="ECO:0007669"/>
    <property type="project" value="InterPro"/>
</dbReference>
<dbReference type="Gene3D" id="3.20.20.190">
    <property type="entry name" value="Phosphatidylinositol (PI) phosphodiesterase"/>
    <property type="match status" value="1"/>
</dbReference>
<dbReference type="InterPro" id="IPR017946">
    <property type="entry name" value="PLC-like_Pdiesterase_TIM-brl"/>
</dbReference>
<comment type="caution">
    <text evidence="2">The sequence shown here is derived from an EMBL/GenBank/DDBJ whole genome shotgun (WGS) entry which is preliminary data.</text>
</comment>
<organism evidence="2">
    <name type="scientific">marine sediment metagenome</name>
    <dbReference type="NCBI Taxonomy" id="412755"/>
    <lineage>
        <taxon>unclassified sequences</taxon>
        <taxon>metagenomes</taxon>
        <taxon>ecological metagenomes</taxon>
    </lineage>
</organism>
<dbReference type="Pfam" id="PF03009">
    <property type="entry name" value="GDPD"/>
    <property type="match status" value="1"/>
</dbReference>
<dbReference type="PROSITE" id="PS51704">
    <property type="entry name" value="GP_PDE"/>
    <property type="match status" value="1"/>
</dbReference>
<dbReference type="CDD" id="cd08556">
    <property type="entry name" value="GDPD"/>
    <property type="match status" value="1"/>
</dbReference>
<dbReference type="InterPro" id="IPR030395">
    <property type="entry name" value="GP_PDE_dom"/>
</dbReference>
<dbReference type="AlphaFoldDB" id="A0A0F9RXX3"/>
<evidence type="ECO:0000313" key="2">
    <source>
        <dbReference type="EMBL" id="KKN61280.1"/>
    </source>
</evidence>
<reference evidence="2" key="1">
    <citation type="journal article" date="2015" name="Nature">
        <title>Complex archaea that bridge the gap between prokaryotes and eukaryotes.</title>
        <authorList>
            <person name="Spang A."/>
            <person name="Saw J.H."/>
            <person name="Jorgensen S.L."/>
            <person name="Zaremba-Niedzwiedzka K."/>
            <person name="Martijn J."/>
            <person name="Lind A.E."/>
            <person name="van Eijk R."/>
            <person name="Schleper C."/>
            <person name="Guy L."/>
            <person name="Ettema T.J."/>
        </authorList>
    </citation>
    <scope>NUCLEOTIDE SEQUENCE</scope>
</reference>
<proteinExistence type="predicted"/>
<dbReference type="PANTHER" id="PTHR46211">
    <property type="entry name" value="GLYCEROPHOSPHORYL DIESTER PHOSPHODIESTERASE"/>
    <property type="match status" value="1"/>
</dbReference>
<dbReference type="EMBL" id="LAZR01000664">
    <property type="protein sequence ID" value="KKN61280.1"/>
    <property type="molecule type" value="Genomic_DNA"/>
</dbReference>
<accession>A0A0F9RXX3</accession>
<gene>
    <name evidence="2" type="ORF">LCGC14_0523600</name>
</gene>
<evidence type="ECO:0000259" key="1">
    <source>
        <dbReference type="PROSITE" id="PS51704"/>
    </source>
</evidence>
<dbReference type="GO" id="GO:0008081">
    <property type="term" value="F:phosphoric diester hydrolase activity"/>
    <property type="evidence" value="ECO:0007669"/>
    <property type="project" value="InterPro"/>
</dbReference>
<dbReference type="PANTHER" id="PTHR46211:SF1">
    <property type="entry name" value="GLYCEROPHOSPHODIESTER PHOSPHODIESTERASE, CYTOPLASMIC"/>
    <property type="match status" value="1"/>
</dbReference>
<sequence length="264" mass="29903">MIVYGHRGAKGEAPENTLPGFKLAYKQGIRHFELDLVLSKDGKPMLVHDLTTERTTGEKGNVGQYTAAELSAMDARRNTSSWPVKTGIPTLEALLDQFDDIEHFQLEVKKDTHARLNILCNRLTEIIQHRNLYQTAAITSSDSWFLKEIRRRNKRIRTGLVAERRFPRPLGTATRLGCKYLCINWKICSAELVESAHRKGMHVSCWTVNSIPDMLQLESMGVDSIITDYPTSTRMFFDNRANSTTSLPDRQERIAASKEALPAN</sequence>